<dbReference type="InterPro" id="IPR002919">
    <property type="entry name" value="TIL_dom"/>
</dbReference>
<proteinExistence type="predicted"/>
<dbReference type="SMART" id="SM00216">
    <property type="entry name" value="VWD"/>
    <property type="match status" value="1"/>
</dbReference>
<comment type="subcellular location">
    <subcellularLocation>
        <location evidence="1">Secreted</location>
    </subcellularLocation>
</comment>
<dbReference type="InterPro" id="IPR014853">
    <property type="entry name" value="VWF/SSPO/ZAN-like_Cys-rich_dom"/>
</dbReference>
<dbReference type="InterPro" id="IPR050780">
    <property type="entry name" value="Mucin_vWF_Thrombospondin_sf"/>
</dbReference>
<feature type="domain" description="VWFD" evidence="7">
    <location>
        <begin position="69"/>
        <end position="239"/>
    </location>
</feature>
<keyword evidence="6" id="KW-0732">Signal</keyword>
<dbReference type="SMART" id="SM00832">
    <property type="entry name" value="C8"/>
    <property type="match status" value="1"/>
</dbReference>
<dbReference type="GO" id="GO:0031012">
    <property type="term" value="C:extracellular matrix"/>
    <property type="evidence" value="ECO:0007669"/>
    <property type="project" value="TreeGrafter"/>
</dbReference>
<dbReference type="PROSITE" id="PS51233">
    <property type="entry name" value="VWFD"/>
    <property type="match status" value="1"/>
</dbReference>
<dbReference type="GeneID" id="121402947"/>
<dbReference type="CDD" id="cd19941">
    <property type="entry name" value="TIL"/>
    <property type="match status" value="1"/>
</dbReference>
<keyword evidence="4" id="KW-1015">Disulfide bond</keyword>
<evidence type="ECO:0000256" key="2">
    <source>
        <dbReference type="ARBA" id="ARBA00022525"/>
    </source>
</evidence>
<evidence type="ECO:0000256" key="1">
    <source>
        <dbReference type="ARBA" id="ARBA00004613"/>
    </source>
</evidence>
<reference evidence="9" key="1">
    <citation type="submission" date="2025-08" db="UniProtKB">
        <authorList>
            <consortium name="RefSeq"/>
        </authorList>
    </citation>
    <scope>IDENTIFICATION</scope>
    <source>
        <strain evidence="9">J_2021</strain>
        <tissue evidence="9">Erythrocytes</tissue>
    </source>
</reference>
<keyword evidence="2" id="KW-0964">Secreted</keyword>
<name>A0A8J1MWQ8_XENLA</name>
<evidence type="ECO:0000256" key="4">
    <source>
        <dbReference type="ARBA" id="ARBA00023157"/>
    </source>
</evidence>
<dbReference type="FunFam" id="2.10.25.10:FF:000153">
    <property type="entry name" value="MUC5B isoform 1"/>
    <property type="match status" value="1"/>
</dbReference>
<evidence type="ECO:0000256" key="6">
    <source>
        <dbReference type="SAM" id="SignalP"/>
    </source>
</evidence>
<evidence type="ECO:0000313" key="8">
    <source>
        <dbReference type="Proteomes" id="UP000186698"/>
    </source>
</evidence>
<accession>A0A8J1MWQ8</accession>
<evidence type="ECO:0000259" key="7">
    <source>
        <dbReference type="PROSITE" id="PS51233"/>
    </source>
</evidence>
<dbReference type="GO" id="GO:0005615">
    <property type="term" value="C:extracellular space"/>
    <property type="evidence" value="ECO:0007669"/>
    <property type="project" value="TreeGrafter"/>
</dbReference>
<sequence>MGTFKGIPLWILPLFLGQLNAQLYIEEIEGSSSGEYLIHETIQNHTLSFIPAVYPTPVVKAINKAHNNKVCSTWGNFNFKNFDGDVFRFPGTCNYVFSSHCKSDYEDFNIQIQRSITSSILVISKITMKINGLVVQVIENNVLVDGKVVQLPYSGLGVQIEKRDVSLKVSSKLGLVLMLNDDNSLMLELDEKYANQTCGLCGDYNGISIHNEFINHGVHITETQFGNLQKLDGPTEQCQDVKPEPRRNCTRFENICENILMGSAFLNCHSLVDVEQYMEACVQDLCHCNSKMTSLCMCNTFAEYSRQCAHAGGQPRNWRTKEFCSARKCPLNMEYRECGSACPNTCTNPERAALCDSHCLEGCYCPKGTVFDDINNKGCIPVDMCPCITAGEIYSSGESYSTPCSTWQVHA</sequence>
<keyword evidence="8" id="KW-1185">Reference proteome</keyword>
<dbReference type="Gene3D" id="2.10.25.10">
    <property type="entry name" value="Laminin"/>
    <property type="match status" value="1"/>
</dbReference>
<gene>
    <name evidence="9" type="primary">LOC121402947</name>
</gene>
<evidence type="ECO:0000256" key="5">
    <source>
        <dbReference type="ARBA" id="ARBA00023180"/>
    </source>
</evidence>
<organism evidence="8 9">
    <name type="scientific">Xenopus laevis</name>
    <name type="common">African clawed frog</name>
    <dbReference type="NCBI Taxonomy" id="8355"/>
    <lineage>
        <taxon>Eukaryota</taxon>
        <taxon>Metazoa</taxon>
        <taxon>Chordata</taxon>
        <taxon>Craniata</taxon>
        <taxon>Vertebrata</taxon>
        <taxon>Euteleostomi</taxon>
        <taxon>Amphibia</taxon>
        <taxon>Batrachia</taxon>
        <taxon>Anura</taxon>
        <taxon>Pipoidea</taxon>
        <taxon>Pipidae</taxon>
        <taxon>Xenopodinae</taxon>
        <taxon>Xenopus</taxon>
        <taxon>Xenopus</taxon>
    </lineage>
</organism>
<dbReference type="AlphaFoldDB" id="A0A8J1MWQ8"/>
<dbReference type="PANTHER" id="PTHR11339:SF408">
    <property type="entry name" value="MUCIN-5B"/>
    <property type="match status" value="1"/>
</dbReference>
<dbReference type="RefSeq" id="XP_041445891.1">
    <property type="nucleotide sequence ID" value="XM_041589957.1"/>
</dbReference>
<dbReference type="Pfam" id="PF01826">
    <property type="entry name" value="TIL"/>
    <property type="match status" value="1"/>
</dbReference>
<keyword evidence="5" id="KW-0325">Glycoprotein</keyword>
<evidence type="ECO:0000256" key="3">
    <source>
        <dbReference type="ARBA" id="ARBA00022737"/>
    </source>
</evidence>
<dbReference type="SUPFAM" id="SSF57567">
    <property type="entry name" value="Serine protease inhibitors"/>
    <property type="match status" value="1"/>
</dbReference>
<dbReference type="InterPro" id="IPR001846">
    <property type="entry name" value="VWF_type-D"/>
</dbReference>
<dbReference type="KEGG" id="xla:121402947"/>
<feature type="signal peptide" evidence="6">
    <location>
        <begin position="1"/>
        <end position="21"/>
    </location>
</feature>
<evidence type="ECO:0000313" key="9">
    <source>
        <dbReference type="RefSeq" id="XP_041445891.1"/>
    </source>
</evidence>
<protein>
    <submittedName>
        <fullName evidence="9">Mucin-5B-like</fullName>
    </submittedName>
</protein>
<dbReference type="Proteomes" id="UP000186698">
    <property type="component" value="Chromosome 4L"/>
</dbReference>
<dbReference type="PANTHER" id="PTHR11339">
    <property type="entry name" value="EXTRACELLULAR MATRIX GLYCOPROTEIN RELATED"/>
    <property type="match status" value="1"/>
</dbReference>
<dbReference type="Pfam" id="PF08742">
    <property type="entry name" value="C8"/>
    <property type="match status" value="1"/>
</dbReference>
<keyword evidence="3" id="KW-0677">Repeat</keyword>
<dbReference type="InterPro" id="IPR036084">
    <property type="entry name" value="Ser_inhib-like_sf"/>
</dbReference>
<dbReference type="OrthoDB" id="160294at2759"/>
<feature type="chain" id="PRO_5035327219" evidence="6">
    <location>
        <begin position="22"/>
        <end position="411"/>
    </location>
</feature>
<dbReference type="Pfam" id="PF00094">
    <property type="entry name" value="VWD"/>
    <property type="match status" value="1"/>
</dbReference>